<evidence type="ECO:0000256" key="3">
    <source>
        <dbReference type="ARBA" id="ARBA00022960"/>
    </source>
</evidence>
<keyword evidence="5" id="KW-1133">Transmembrane helix</keyword>
<keyword evidence="5" id="KW-0472">Membrane</keyword>
<dbReference type="PANTHER" id="PTHR34138:SF1">
    <property type="entry name" value="CELL SHAPE-DETERMINING PROTEIN MREC"/>
    <property type="match status" value="1"/>
</dbReference>
<dbReference type="InterPro" id="IPR042175">
    <property type="entry name" value="Cell/Rod_MreC_2"/>
</dbReference>
<dbReference type="InterPro" id="IPR042177">
    <property type="entry name" value="Cell/Rod_1"/>
</dbReference>
<dbReference type="Proteomes" id="UP000068250">
    <property type="component" value="Chromosome I"/>
</dbReference>
<comment type="similarity">
    <text evidence="1">Belongs to the MreC family.</text>
</comment>
<evidence type="ECO:0000313" key="8">
    <source>
        <dbReference type="Proteomes" id="UP000068250"/>
    </source>
</evidence>
<dbReference type="Pfam" id="PF04085">
    <property type="entry name" value="MreC"/>
    <property type="match status" value="1"/>
</dbReference>
<dbReference type="PANTHER" id="PTHR34138">
    <property type="entry name" value="CELL SHAPE-DETERMINING PROTEIN MREC"/>
    <property type="match status" value="1"/>
</dbReference>
<dbReference type="Gene3D" id="2.40.10.350">
    <property type="entry name" value="Rod shape-determining protein MreC, domain 2"/>
    <property type="match status" value="1"/>
</dbReference>
<keyword evidence="5" id="KW-0812">Transmembrane</keyword>
<dbReference type="InterPro" id="IPR007221">
    <property type="entry name" value="MreC"/>
</dbReference>
<dbReference type="InterPro" id="IPR055342">
    <property type="entry name" value="MreC_beta-barrel_core"/>
</dbReference>
<dbReference type="GO" id="GO:0005886">
    <property type="term" value="C:plasma membrane"/>
    <property type="evidence" value="ECO:0007669"/>
    <property type="project" value="TreeGrafter"/>
</dbReference>
<accession>A0A0U5F1X4</accession>
<sequence>MPSEKGIRFSMVPVSIQVRQALSKLVLPVLLLMSVGIIIAGQADRPLADKARMRVADVLAPLWSLLSRTQSDSERLVHGLKEARNLSEENHRLATENANLRRWYEVAVSLARENDALKTELHWVPEPTPAFVTGRVVADSGGIYARAVLLVAGTTSGVQTGNVALASNGLAGRVTEVGAHAARILLITDIASRLPVELESSHAAAIMVGDNSPLPRLLYYSQDTRPIEGERVVTSDQAGAFPSGIPIGSVHYLHPGQPVVQPFARLDRLTMLRVFDFGQSEIEPPEAPGHVPLTRPHRALTLPFKTLLGPGQEG</sequence>
<dbReference type="GO" id="GO:0008360">
    <property type="term" value="P:regulation of cell shape"/>
    <property type="evidence" value="ECO:0007669"/>
    <property type="project" value="UniProtKB-KW"/>
</dbReference>
<dbReference type="AlphaFoldDB" id="A0A0U5F1X4"/>
<protein>
    <recommendedName>
        <fullName evidence="2">Cell shape-determining protein MreC</fullName>
    </recommendedName>
    <alternativeName>
        <fullName evidence="4">Cell shape protein MreC</fullName>
    </alternativeName>
</protein>
<name>A0A0U5F1X4_9PROT</name>
<keyword evidence="3" id="KW-0133">Cell shape</keyword>
<feature type="domain" description="Rod shape-determining protein MreC beta-barrel core" evidence="6">
    <location>
        <begin position="136"/>
        <end position="274"/>
    </location>
</feature>
<reference evidence="8" key="1">
    <citation type="submission" date="2014-09" db="EMBL/GenBank/DDBJ databases">
        <authorList>
            <person name="Illeghems K.G."/>
        </authorList>
    </citation>
    <scope>NUCLEOTIDE SEQUENCE [LARGE SCALE GENOMIC DNA]</scope>
    <source>
        <strain evidence="8">LMG 23848T</strain>
    </source>
</reference>
<evidence type="ECO:0000256" key="2">
    <source>
        <dbReference type="ARBA" id="ARBA00013855"/>
    </source>
</evidence>
<evidence type="ECO:0000259" key="6">
    <source>
        <dbReference type="Pfam" id="PF04085"/>
    </source>
</evidence>
<evidence type="ECO:0000313" key="7">
    <source>
        <dbReference type="EMBL" id="CEF54073.1"/>
    </source>
</evidence>
<organism evidence="7 8">
    <name type="scientific">Acetobacter ghanensis</name>
    <dbReference type="NCBI Taxonomy" id="431306"/>
    <lineage>
        <taxon>Bacteria</taxon>
        <taxon>Pseudomonadati</taxon>
        <taxon>Pseudomonadota</taxon>
        <taxon>Alphaproteobacteria</taxon>
        <taxon>Acetobacterales</taxon>
        <taxon>Acetobacteraceae</taxon>
        <taxon>Acetobacter</taxon>
    </lineage>
</organism>
<feature type="transmembrane region" description="Helical" evidence="5">
    <location>
        <begin position="21"/>
        <end position="43"/>
    </location>
</feature>
<dbReference type="NCBIfam" id="NF010512">
    <property type="entry name" value="PRK13922.12-1"/>
    <property type="match status" value="1"/>
</dbReference>
<dbReference type="STRING" id="431306.AGA_566"/>
<evidence type="ECO:0000256" key="5">
    <source>
        <dbReference type="SAM" id="Phobius"/>
    </source>
</evidence>
<gene>
    <name evidence="7" type="primary">mreC</name>
    <name evidence="7" type="ORF">AGA_566</name>
</gene>
<evidence type="ECO:0000256" key="4">
    <source>
        <dbReference type="ARBA" id="ARBA00032089"/>
    </source>
</evidence>
<dbReference type="PATRIC" id="fig|431306.5.peg.543"/>
<dbReference type="Gene3D" id="2.40.10.340">
    <property type="entry name" value="Rod shape-determining protein MreC, domain 1"/>
    <property type="match status" value="1"/>
</dbReference>
<dbReference type="EMBL" id="LN609302">
    <property type="protein sequence ID" value="CEF54073.1"/>
    <property type="molecule type" value="Genomic_DNA"/>
</dbReference>
<proteinExistence type="inferred from homology"/>
<evidence type="ECO:0000256" key="1">
    <source>
        <dbReference type="ARBA" id="ARBA00009369"/>
    </source>
</evidence>